<keyword evidence="9" id="KW-1185">Reference proteome</keyword>
<keyword evidence="5" id="KW-0804">Transcription</keyword>
<dbReference type="PANTHER" id="PTHR48111:SF1">
    <property type="entry name" value="TWO-COMPONENT RESPONSE REGULATOR ORR33"/>
    <property type="match status" value="1"/>
</dbReference>
<dbReference type="EMBL" id="CP000851">
    <property type="protein sequence ID" value="ABV88914.1"/>
    <property type="molecule type" value="Genomic_DNA"/>
</dbReference>
<keyword evidence="3" id="KW-0805">Transcription regulation</keyword>
<evidence type="ECO:0000313" key="9">
    <source>
        <dbReference type="Proteomes" id="UP000002608"/>
    </source>
</evidence>
<sequence length="224" mass="24939">MVTVLLAEDDRELSQNMVEILELEGFSVTAVESAEAAIRASEKQHFDIALMDLLMAGMTGVEAISNLRQNQPLIAVIIITAYATVDTAVDAMKKGADSVMTKPFKSSELIVTIRRSLAEKQLFKSRIDLDPDLVYSALANPYRRKALTVLAIHKAVKFMDLCRLVEIEDHTKFNFHLRQLKKAGLVMQNENKLYILTNTGQFVLTNHNISQEGISFLNSVLVGS</sequence>
<dbReference type="OrthoDB" id="5825004at2"/>
<gene>
    <name evidence="8" type="ordered locus">Spea_3601</name>
</gene>
<dbReference type="GO" id="GO:0000976">
    <property type="term" value="F:transcription cis-regulatory region binding"/>
    <property type="evidence" value="ECO:0007669"/>
    <property type="project" value="TreeGrafter"/>
</dbReference>
<keyword evidence="4" id="KW-0238">DNA-binding</keyword>
<dbReference type="Pfam" id="PF24038">
    <property type="entry name" value="DUF7347"/>
    <property type="match status" value="1"/>
</dbReference>
<dbReference type="GO" id="GO:0032993">
    <property type="term" value="C:protein-DNA complex"/>
    <property type="evidence" value="ECO:0007669"/>
    <property type="project" value="TreeGrafter"/>
</dbReference>
<organism evidence="8 9">
    <name type="scientific">Shewanella pealeana (strain ATCC 700345 / ANG-SQ1)</name>
    <dbReference type="NCBI Taxonomy" id="398579"/>
    <lineage>
        <taxon>Bacteria</taxon>
        <taxon>Pseudomonadati</taxon>
        <taxon>Pseudomonadota</taxon>
        <taxon>Gammaproteobacteria</taxon>
        <taxon>Alteromonadales</taxon>
        <taxon>Shewanellaceae</taxon>
        <taxon>Shewanella</taxon>
    </lineage>
</organism>
<evidence type="ECO:0000256" key="4">
    <source>
        <dbReference type="ARBA" id="ARBA00023125"/>
    </source>
</evidence>
<feature type="modified residue" description="4-aspartylphosphate" evidence="6">
    <location>
        <position position="52"/>
    </location>
</feature>
<dbReference type="Gene3D" id="3.40.50.2300">
    <property type="match status" value="1"/>
</dbReference>
<dbReference type="InterPro" id="IPR036388">
    <property type="entry name" value="WH-like_DNA-bd_sf"/>
</dbReference>
<name>A8H8M7_SHEPA</name>
<reference evidence="8 9" key="1">
    <citation type="submission" date="2007-10" db="EMBL/GenBank/DDBJ databases">
        <title>Complete sequence of Shewanella pealeana ATCC 700345.</title>
        <authorList>
            <consortium name="US DOE Joint Genome Institute"/>
            <person name="Copeland A."/>
            <person name="Lucas S."/>
            <person name="Lapidus A."/>
            <person name="Barry K."/>
            <person name="Glavina del Rio T."/>
            <person name="Dalin E."/>
            <person name="Tice H."/>
            <person name="Pitluck S."/>
            <person name="Chertkov O."/>
            <person name="Brettin T."/>
            <person name="Bruce D."/>
            <person name="Detter J.C."/>
            <person name="Han C."/>
            <person name="Schmutz J."/>
            <person name="Larimer F."/>
            <person name="Land M."/>
            <person name="Hauser L."/>
            <person name="Kyrpides N."/>
            <person name="Kim E."/>
            <person name="Zhao J.-S.Z."/>
            <person name="Manno D."/>
            <person name="Hawari J."/>
            <person name="Richardson P."/>
        </authorList>
    </citation>
    <scope>NUCLEOTIDE SEQUENCE [LARGE SCALE GENOMIC DNA]</scope>
    <source>
        <strain evidence="9">ATCC 700345 / ANG-SQ1</strain>
    </source>
</reference>
<evidence type="ECO:0000256" key="1">
    <source>
        <dbReference type="ARBA" id="ARBA00022553"/>
    </source>
</evidence>
<dbReference type="AlphaFoldDB" id="A8H8M7"/>
<feature type="domain" description="Response regulatory" evidence="7">
    <location>
        <begin position="3"/>
        <end position="117"/>
    </location>
</feature>
<dbReference type="InterPro" id="IPR001789">
    <property type="entry name" value="Sig_transdc_resp-reg_receiver"/>
</dbReference>
<keyword evidence="1 6" id="KW-0597">Phosphoprotein</keyword>
<dbReference type="GO" id="GO:0005829">
    <property type="term" value="C:cytosol"/>
    <property type="evidence" value="ECO:0007669"/>
    <property type="project" value="TreeGrafter"/>
</dbReference>
<evidence type="ECO:0000256" key="3">
    <source>
        <dbReference type="ARBA" id="ARBA00023015"/>
    </source>
</evidence>
<dbReference type="eggNOG" id="COG2204">
    <property type="taxonomic scope" value="Bacteria"/>
</dbReference>
<protein>
    <submittedName>
        <fullName evidence="8">Response regulator receiver protein</fullName>
    </submittedName>
</protein>
<dbReference type="RefSeq" id="WP_012156798.1">
    <property type="nucleotide sequence ID" value="NC_009901.1"/>
</dbReference>
<dbReference type="KEGG" id="spl:Spea_3601"/>
<dbReference type="InterPro" id="IPR039420">
    <property type="entry name" value="WalR-like"/>
</dbReference>
<dbReference type="Proteomes" id="UP000002608">
    <property type="component" value="Chromosome"/>
</dbReference>
<evidence type="ECO:0000256" key="2">
    <source>
        <dbReference type="ARBA" id="ARBA00023012"/>
    </source>
</evidence>
<accession>A8H8M7</accession>
<dbReference type="HOGENOM" id="CLU_1298262_0_0_6"/>
<evidence type="ECO:0000259" key="7">
    <source>
        <dbReference type="PROSITE" id="PS50110"/>
    </source>
</evidence>
<proteinExistence type="predicted"/>
<dbReference type="eggNOG" id="COG0640">
    <property type="taxonomic scope" value="Bacteria"/>
</dbReference>
<dbReference type="GO" id="GO:0000156">
    <property type="term" value="F:phosphorelay response regulator activity"/>
    <property type="evidence" value="ECO:0007669"/>
    <property type="project" value="TreeGrafter"/>
</dbReference>
<dbReference type="GO" id="GO:0006355">
    <property type="term" value="P:regulation of DNA-templated transcription"/>
    <property type="evidence" value="ECO:0007669"/>
    <property type="project" value="TreeGrafter"/>
</dbReference>
<dbReference type="Gene3D" id="1.10.10.10">
    <property type="entry name" value="Winged helix-like DNA-binding domain superfamily/Winged helix DNA-binding domain"/>
    <property type="match status" value="1"/>
</dbReference>
<dbReference type="PANTHER" id="PTHR48111">
    <property type="entry name" value="REGULATOR OF RPOS"/>
    <property type="match status" value="1"/>
</dbReference>
<keyword evidence="2" id="KW-0902">Two-component regulatory system</keyword>
<dbReference type="InterPro" id="IPR011006">
    <property type="entry name" value="CheY-like_superfamily"/>
</dbReference>
<evidence type="ECO:0000313" key="8">
    <source>
        <dbReference type="EMBL" id="ABV88914.1"/>
    </source>
</evidence>
<dbReference type="SUPFAM" id="SSF52172">
    <property type="entry name" value="CheY-like"/>
    <property type="match status" value="1"/>
</dbReference>
<dbReference type="InterPro" id="IPR055771">
    <property type="entry name" value="DUF7347"/>
</dbReference>
<evidence type="ECO:0000256" key="5">
    <source>
        <dbReference type="ARBA" id="ARBA00023163"/>
    </source>
</evidence>
<dbReference type="SMART" id="SM00448">
    <property type="entry name" value="REC"/>
    <property type="match status" value="1"/>
</dbReference>
<dbReference type="Pfam" id="PF00072">
    <property type="entry name" value="Response_reg"/>
    <property type="match status" value="1"/>
</dbReference>
<dbReference type="PROSITE" id="PS50110">
    <property type="entry name" value="RESPONSE_REGULATORY"/>
    <property type="match status" value="1"/>
</dbReference>
<evidence type="ECO:0000256" key="6">
    <source>
        <dbReference type="PROSITE-ProRule" id="PRU00169"/>
    </source>
</evidence>
<dbReference type="STRING" id="398579.Spea_3601"/>